<sequence length="48" mass="5829">MKLTGFSSDKIMEMIKELFNYTGINIKKEHWNTYDEMNKIIIFIDLRD</sequence>
<dbReference type="EMBL" id="WKRA01000018">
    <property type="protein sequence ID" value="MSD16622.1"/>
    <property type="molecule type" value="Genomic_DNA"/>
</dbReference>
<evidence type="ECO:0000313" key="1">
    <source>
        <dbReference type="EMBL" id="MSD16622.1"/>
    </source>
</evidence>
<reference evidence="1 2" key="1">
    <citation type="journal article" date="2019" name="Nat. Med.">
        <title>A library of human gut bacterial isolates paired with longitudinal multiomics data enables mechanistic microbiome research.</title>
        <authorList>
            <person name="Poyet M."/>
            <person name="Groussin M."/>
            <person name="Gibbons S.M."/>
            <person name="Avila-Pacheco J."/>
            <person name="Jiang X."/>
            <person name="Kearney S.M."/>
            <person name="Perrotta A.R."/>
            <person name="Berdy B."/>
            <person name="Zhao S."/>
            <person name="Lieberman T.D."/>
            <person name="Swanson P.K."/>
            <person name="Smith M."/>
            <person name="Roesemann S."/>
            <person name="Alexander J.E."/>
            <person name="Rich S.A."/>
            <person name="Livny J."/>
            <person name="Vlamakis H."/>
            <person name="Clish C."/>
            <person name="Bullock K."/>
            <person name="Deik A."/>
            <person name="Scott J."/>
            <person name="Pierce K.A."/>
            <person name="Xavier R.J."/>
            <person name="Alm E.J."/>
        </authorList>
    </citation>
    <scope>NUCLEOTIDE SEQUENCE [LARGE SCALE GENOMIC DNA]</scope>
    <source>
        <strain evidence="1 2">BIOML-A3</strain>
    </source>
</reference>
<name>A0A844E083_EUBRA</name>
<comment type="caution">
    <text evidence="1">The sequence shown here is derived from an EMBL/GenBank/DDBJ whole genome shotgun (WGS) entry which is preliminary data.</text>
</comment>
<dbReference type="RefSeq" id="WP_081695251.1">
    <property type="nucleotide sequence ID" value="NZ_CABKSU010000064.1"/>
</dbReference>
<dbReference type="Proteomes" id="UP000431304">
    <property type="component" value="Unassembled WGS sequence"/>
</dbReference>
<accession>A0A844E083</accession>
<gene>
    <name evidence="1" type="ORF">GKE72_11205</name>
</gene>
<dbReference type="AlphaFoldDB" id="A0A844E083"/>
<evidence type="ECO:0000313" key="2">
    <source>
        <dbReference type="Proteomes" id="UP000431304"/>
    </source>
</evidence>
<protein>
    <submittedName>
        <fullName evidence="1">Uncharacterized protein</fullName>
    </submittedName>
</protein>
<proteinExistence type="predicted"/>
<organism evidence="1 2">
    <name type="scientific">Eubacterium ramulus</name>
    <dbReference type="NCBI Taxonomy" id="39490"/>
    <lineage>
        <taxon>Bacteria</taxon>
        <taxon>Bacillati</taxon>
        <taxon>Bacillota</taxon>
        <taxon>Clostridia</taxon>
        <taxon>Eubacteriales</taxon>
        <taxon>Eubacteriaceae</taxon>
        <taxon>Eubacterium</taxon>
    </lineage>
</organism>